<dbReference type="RefSeq" id="XP_009227844.1">
    <property type="nucleotide sequence ID" value="XM_009229580.1"/>
</dbReference>
<evidence type="ECO:0000313" key="1">
    <source>
        <dbReference type="EMBL" id="EJT70666.1"/>
    </source>
</evidence>
<organism evidence="1">
    <name type="scientific">Gaeumannomyces tritici (strain R3-111a-1)</name>
    <name type="common">Wheat and barley take-all root rot fungus</name>
    <name type="synonym">Gaeumannomyces graminis var. tritici</name>
    <dbReference type="NCBI Taxonomy" id="644352"/>
    <lineage>
        <taxon>Eukaryota</taxon>
        <taxon>Fungi</taxon>
        <taxon>Dikarya</taxon>
        <taxon>Ascomycota</taxon>
        <taxon>Pezizomycotina</taxon>
        <taxon>Sordariomycetes</taxon>
        <taxon>Sordariomycetidae</taxon>
        <taxon>Magnaporthales</taxon>
        <taxon>Magnaporthaceae</taxon>
        <taxon>Gaeumannomyces</taxon>
    </lineage>
</organism>
<dbReference type="OrthoDB" id="1937642at2759"/>
<reference evidence="1" key="3">
    <citation type="submission" date="2010-09" db="EMBL/GenBank/DDBJ databases">
        <title>Annotation of Gaeumannomyces graminis var. tritici R3-111a-1.</title>
        <authorList>
            <consortium name="The Broad Institute Genome Sequencing Platform"/>
            <person name="Ma L.-J."/>
            <person name="Dead R."/>
            <person name="Young S.K."/>
            <person name="Zeng Q."/>
            <person name="Gargeya S."/>
            <person name="Fitzgerald M."/>
            <person name="Haas B."/>
            <person name="Abouelleil A."/>
            <person name="Alvarado L."/>
            <person name="Arachchi H.M."/>
            <person name="Berlin A."/>
            <person name="Brown A."/>
            <person name="Chapman S.B."/>
            <person name="Chen Z."/>
            <person name="Dunbar C."/>
            <person name="Freedman E."/>
            <person name="Gearin G."/>
            <person name="Gellesch M."/>
            <person name="Goldberg J."/>
            <person name="Griggs A."/>
            <person name="Gujja S."/>
            <person name="Heiman D."/>
            <person name="Howarth C."/>
            <person name="Larson L."/>
            <person name="Lui A."/>
            <person name="MacDonald P.J.P."/>
            <person name="Mehta T."/>
            <person name="Montmayeur A."/>
            <person name="Murphy C."/>
            <person name="Neiman D."/>
            <person name="Pearson M."/>
            <person name="Priest M."/>
            <person name="Roberts A."/>
            <person name="Saif S."/>
            <person name="Shea T."/>
            <person name="Shenoy N."/>
            <person name="Sisk P."/>
            <person name="Stolte C."/>
            <person name="Sykes S."/>
            <person name="Yandava C."/>
            <person name="Wortman J."/>
            <person name="Nusbaum C."/>
            <person name="Birren B."/>
        </authorList>
    </citation>
    <scope>NUCLEOTIDE SEQUENCE</scope>
    <source>
        <strain evidence="1">R3-111a-1</strain>
    </source>
</reference>
<dbReference type="VEuPathDB" id="FungiDB:GGTG_11689"/>
<reference evidence="2" key="4">
    <citation type="journal article" date="2015" name="G3 (Bethesda)">
        <title>Genome sequences of three phytopathogenic species of the Magnaporthaceae family of fungi.</title>
        <authorList>
            <person name="Okagaki L.H."/>
            <person name="Nunes C.C."/>
            <person name="Sailsbery J."/>
            <person name="Clay B."/>
            <person name="Brown D."/>
            <person name="John T."/>
            <person name="Oh Y."/>
            <person name="Young N."/>
            <person name="Fitzgerald M."/>
            <person name="Haas B.J."/>
            <person name="Zeng Q."/>
            <person name="Young S."/>
            <person name="Adiconis X."/>
            <person name="Fan L."/>
            <person name="Levin J.Z."/>
            <person name="Mitchell T.K."/>
            <person name="Okubara P.A."/>
            <person name="Farman M.L."/>
            <person name="Kohn L.M."/>
            <person name="Birren B."/>
            <person name="Ma L.-J."/>
            <person name="Dean R.A."/>
        </authorList>
    </citation>
    <scope>NUCLEOTIDE SEQUENCE</scope>
    <source>
        <strain evidence="2">R3-111a-1</strain>
    </source>
</reference>
<reference evidence="3" key="1">
    <citation type="submission" date="2010-07" db="EMBL/GenBank/DDBJ databases">
        <title>The genome sequence of Gaeumannomyces graminis var. tritici strain R3-111a-1.</title>
        <authorList>
            <consortium name="The Broad Institute Genome Sequencing Platform"/>
            <person name="Ma L.-J."/>
            <person name="Dead R."/>
            <person name="Young S."/>
            <person name="Zeng Q."/>
            <person name="Koehrsen M."/>
            <person name="Alvarado L."/>
            <person name="Berlin A."/>
            <person name="Chapman S.B."/>
            <person name="Chen Z."/>
            <person name="Freedman E."/>
            <person name="Gellesch M."/>
            <person name="Goldberg J."/>
            <person name="Griggs A."/>
            <person name="Gujja S."/>
            <person name="Heilman E.R."/>
            <person name="Heiman D."/>
            <person name="Hepburn T."/>
            <person name="Howarth C."/>
            <person name="Jen D."/>
            <person name="Larson L."/>
            <person name="Mehta T."/>
            <person name="Neiman D."/>
            <person name="Pearson M."/>
            <person name="Roberts A."/>
            <person name="Saif S."/>
            <person name="Shea T."/>
            <person name="Shenoy N."/>
            <person name="Sisk P."/>
            <person name="Stolte C."/>
            <person name="Sykes S."/>
            <person name="Walk T."/>
            <person name="White J."/>
            <person name="Yandava C."/>
            <person name="Haas B."/>
            <person name="Nusbaum C."/>
            <person name="Birren B."/>
        </authorList>
    </citation>
    <scope>NUCLEOTIDE SEQUENCE [LARGE SCALE GENOMIC DNA]</scope>
    <source>
        <strain evidence="3">R3-111a-1</strain>
    </source>
</reference>
<name>J3PDW6_GAET3</name>
<reference evidence="1" key="2">
    <citation type="submission" date="2010-07" db="EMBL/GenBank/DDBJ databases">
        <authorList>
            <consortium name="The Broad Institute Genome Sequencing Platform"/>
            <consortium name="Broad Institute Genome Sequencing Center for Infectious Disease"/>
            <person name="Ma L.-J."/>
            <person name="Dead R."/>
            <person name="Young S."/>
            <person name="Zeng Q."/>
            <person name="Koehrsen M."/>
            <person name="Alvarado L."/>
            <person name="Berlin A."/>
            <person name="Chapman S.B."/>
            <person name="Chen Z."/>
            <person name="Freedman E."/>
            <person name="Gellesch M."/>
            <person name="Goldberg J."/>
            <person name="Griggs A."/>
            <person name="Gujja S."/>
            <person name="Heilman E.R."/>
            <person name="Heiman D."/>
            <person name="Hepburn T."/>
            <person name="Howarth C."/>
            <person name="Jen D."/>
            <person name="Larson L."/>
            <person name="Mehta T."/>
            <person name="Neiman D."/>
            <person name="Pearson M."/>
            <person name="Roberts A."/>
            <person name="Saif S."/>
            <person name="Shea T."/>
            <person name="Shenoy N."/>
            <person name="Sisk P."/>
            <person name="Stolte C."/>
            <person name="Sykes S."/>
            <person name="Walk T."/>
            <person name="White J."/>
            <person name="Yandava C."/>
            <person name="Haas B."/>
            <person name="Nusbaum C."/>
            <person name="Birren B."/>
        </authorList>
    </citation>
    <scope>NUCLEOTIDE SEQUENCE</scope>
    <source>
        <strain evidence="1">R3-111a-1</strain>
    </source>
</reference>
<dbReference type="AlphaFoldDB" id="J3PDW6"/>
<protein>
    <submittedName>
        <fullName evidence="1 2">Uncharacterized protein</fullName>
    </submittedName>
</protein>
<dbReference type="STRING" id="644352.J3PDW6"/>
<dbReference type="HOGENOM" id="CLU_1489111_0_0_1"/>
<sequence length="181" mass="19128">MQPRENLAGTIHHEDAFRRRWSQPADVFSILLLLGGDIVNKALAQLAGGILTPLDGPGRGLNIGDLAAAALLWVALLVTAPGVRANTPYLLAVGGVGILQNVVVVGWRRGPGALGVHVEFRGVVGEMTAMDAQLDLEAKYPRAGGSSLPVFFPGMLLPREAAKWDAFEAAQLQAALAQKHQ</sequence>
<dbReference type="GeneID" id="20352147"/>
<dbReference type="EnsemblFungi" id="EJT70666">
    <property type="protein sequence ID" value="EJT70666"/>
    <property type="gene ID" value="GGTG_11689"/>
</dbReference>
<dbReference type="EMBL" id="GL385401">
    <property type="protein sequence ID" value="EJT70666.1"/>
    <property type="molecule type" value="Genomic_DNA"/>
</dbReference>
<evidence type="ECO:0000313" key="3">
    <source>
        <dbReference type="Proteomes" id="UP000006039"/>
    </source>
</evidence>
<gene>
    <name evidence="2" type="primary">20352147</name>
    <name evidence="1" type="ORF">GGTG_11689</name>
</gene>
<keyword evidence="3" id="KW-1185">Reference proteome</keyword>
<dbReference type="Proteomes" id="UP000006039">
    <property type="component" value="Unassembled WGS sequence"/>
</dbReference>
<reference evidence="2" key="5">
    <citation type="submission" date="2018-04" db="UniProtKB">
        <authorList>
            <consortium name="EnsemblFungi"/>
        </authorList>
    </citation>
    <scope>IDENTIFICATION</scope>
    <source>
        <strain evidence="2">R3-111a-1</strain>
    </source>
</reference>
<dbReference type="eggNOG" id="ENOG502SH7B">
    <property type="taxonomic scope" value="Eukaryota"/>
</dbReference>
<proteinExistence type="predicted"/>
<evidence type="ECO:0000313" key="2">
    <source>
        <dbReference type="EnsemblFungi" id="EJT70666"/>
    </source>
</evidence>
<accession>J3PDW6</accession>